<keyword evidence="3" id="KW-1185">Reference proteome</keyword>
<evidence type="ECO:0000256" key="1">
    <source>
        <dbReference type="SAM" id="MobiDB-lite"/>
    </source>
</evidence>
<feature type="compositionally biased region" description="Basic and acidic residues" evidence="1">
    <location>
        <begin position="294"/>
        <end position="304"/>
    </location>
</feature>
<name>A0A937RNG9_9ACTN</name>
<organism evidence="2 3">
    <name type="scientific">Frankia nepalensis</name>
    <dbReference type="NCBI Taxonomy" id="1836974"/>
    <lineage>
        <taxon>Bacteria</taxon>
        <taxon>Bacillati</taxon>
        <taxon>Actinomycetota</taxon>
        <taxon>Actinomycetes</taxon>
        <taxon>Frankiales</taxon>
        <taxon>Frankiaceae</taxon>
        <taxon>Frankia</taxon>
    </lineage>
</organism>
<dbReference type="AlphaFoldDB" id="A0A937RNG9"/>
<evidence type="ECO:0000313" key="3">
    <source>
        <dbReference type="Proteomes" id="UP000604475"/>
    </source>
</evidence>
<reference evidence="2" key="1">
    <citation type="submission" date="2020-12" db="EMBL/GenBank/DDBJ databases">
        <title>Genomic characterization of non-nitrogen-fixing Frankia strains.</title>
        <authorList>
            <person name="Carlos-Shanley C."/>
            <person name="Guerra T."/>
            <person name="Hahn D."/>
        </authorList>
    </citation>
    <scope>NUCLEOTIDE SEQUENCE</scope>
    <source>
        <strain evidence="2">CN6</strain>
    </source>
</reference>
<feature type="region of interest" description="Disordered" evidence="1">
    <location>
        <begin position="496"/>
        <end position="572"/>
    </location>
</feature>
<dbReference type="Proteomes" id="UP000604475">
    <property type="component" value="Unassembled WGS sequence"/>
</dbReference>
<gene>
    <name evidence="2" type="ORF">I7412_25755</name>
</gene>
<accession>A0A937RNG9</accession>
<feature type="compositionally biased region" description="Basic and acidic residues" evidence="1">
    <location>
        <begin position="501"/>
        <end position="515"/>
    </location>
</feature>
<feature type="region of interest" description="Disordered" evidence="1">
    <location>
        <begin position="270"/>
        <end position="309"/>
    </location>
</feature>
<dbReference type="CDD" id="cd00085">
    <property type="entry name" value="HNHc"/>
    <property type="match status" value="1"/>
</dbReference>
<sequence>MHMITMTASEQPSEPAAGLAVDVEAAELAALEREIVAWAGRLAAATCGWLVLVAAFDRRGGWRGQGFASCAHWLAWRCGVAVRTAREHLAVGHALETLPAVRAAFAAGRLSYSKVRAVARVAEPDSERAWLNHAQCCTAAQLERLAATCERLSGDHPAQRAGRRVSWRTERDGTLRLSAVLPADEGAQLVAAIDAARASLADTSPLPAAGEPDRPPADGEIVAAPRDRRADADALVALAAGFLHRPAPGLLLPSHTVTVHVDVDTLLRADQPAAGPDQPDGAGGPVAAADDTDEARGPSTRDDAGPAPAGVHRRLFRADVEPGIGLSAGVLRRLGCDGLLRALLSDADGNPLYLGRRRRFPSRRLRDAVFARDHGMCTYPACEHTRWLHIHHLAEWVADEGATDIDLLTLLCGTHHRTVHDEGITLERGPDGTIIAILPDGRVLRPAPPVDPGPRATEILAATTADLDDDAISTRDGGRLHLSDSVLVLTQHRWNPAARASRGERAVEDLPRVEDLPAPAQPADGGDPESPRPGGHRERPPTRHPHHSRRPVTGGRGARSDKRRSAARRYRG</sequence>
<protein>
    <submittedName>
        <fullName evidence="2">DUF222 domain-containing protein</fullName>
    </submittedName>
</protein>
<comment type="caution">
    <text evidence="2">The sequence shown here is derived from an EMBL/GenBank/DDBJ whole genome shotgun (WGS) entry which is preliminary data.</text>
</comment>
<feature type="compositionally biased region" description="Low complexity" evidence="1">
    <location>
        <begin position="270"/>
        <end position="289"/>
    </location>
</feature>
<evidence type="ECO:0000313" key="2">
    <source>
        <dbReference type="EMBL" id="MBL7630504.1"/>
    </source>
</evidence>
<proteinExistence type="predicted"/>
<dbReference type="InterPro" id="IPR003615">
    <property type="entry name" value="HNH_nuc"/>
</dbReference>
<dbReference type="EMBL" id="JAEACQ010000251">
    <property type="protein sequence ID" value="MBL7630504.1"/>
    <property type="molecule type" value="Genomic_DNA"/>
</dbReference>